<comment type="caution">
    <text evidence="1">The sequence shown here is derived from an EMBL/GenBank/DDBJ whole genome shotgun (WGS) entry which is preliminary data.</text>
</comment>
<dbReference type="AlphaFoldDB" id="A0A9N9K4W6"/>
<sequence>MIVRQNGLTVTYPNIKLKMAEILDESAKKMKDSSKKLAINQFKFSTSHIIDQAKAEFCSGNTDLAIIPGGLT</sequence>
<reference evidence="1" key="1">
    <citation type="submission" date="2021-06" db="EMBL/GenBank/DDBJ databases">
        <authorList>
            <person name="Kallberg Y."/>
            <person name="Tangrot J."/>
            <person name="Rosling A."/>
        </authorList>
    </citation>
    <scope>NUCLEOTIDE SEQUENCE</scope>
    <source>
        <strain evidence="1">FL966</strain>
    </source>
</reference>
<name>A0A9N9K4W6_9GLOM</name>
<accession>A0A9N9K4W6</accession>
<evidence type="ECO:0000313" key="2">
    <source>
        <dbReference type="Proteomes" id="UP000789759"/>
    </source>
</evidence>
<feature type="non-terminal residue" evidence="1">
    <location>
        <position position="72"/>
    </location>
</feature>
<keyword evidence="2" id="KW-1185">Reference proteome</keyword>
<dbReference type="EMBL" id="CAJVQA010039390">
    <property type="protein sequence ID" value="CAG8811982.1"/>
    <property type="molecule type" value="Genomic_DNA"/>
</dbReference>
<organism evidence="1 2">
    <name type="scientific">Cetraspora pellucida</name>
    <dbReference type="NCBI Taxonomy" id="1433469"/>
    <lineage>
        <taxon>Eukaryota</taxon>
        <taxon>Fungi</taxon>
        <taxon>Fungi incertae sedis</taxon>
        <taxon>Mucoromycota</taxon>
        <taxon>Glomeromycotina</taxon>
        <taxon>Glomeromycetes</taxon>
        <taxon>Diversisporales</taxon>
        <taxon>Gigasporaceae</taxon>
        <taxon>Cetraspora</taxon>
    </lineage>
</organism>
<dbReference type="Proteomes" id="UP000789759">
    <property type="component" value="Unassembled WGS sequence"/>
</dbReference>
<proteinExistence type="predicted"/>
<gene>
    <name evidence="1" type="ORF">CPELLU_LOCUS18744</name>
</gene>
<protein>
    <submittedName>
        <fullName evidence="1">5384_t:CDS:1</fullName>
    </submittedName>
</protein>
<evidence type="ECO:0000313" key="1">
    <source>
        <dbReference type="EMBL" id="CAG8811982.1"/>
    </source>
</evidence>